<dbReference type="InterPro" id="IPR023346">
    <property type="entry name" value="Lysozyme-like_dom_sf"/>
</dbReference>
<dbReference type="SUPFAM" id="SSF55166">
    <property type="entry name" value="Hedgehog/DD-peptidase"/>
    <property type="match status" value="1"/>
</dbReference>
<gene>
    <name evidence="3" type="ORF">QQ91_0019940</name>
</gene>
<evidence type="ECO:0000313" key="4">
    <source>
        <dbReference type="Proteomes" id="UP000031561"/>
    </source>
</evidence>
<dbReference type="PANTHER" id="PTHR34385">
    <property type="entry name" value="D-ALANYL-D-ALANINE CARBOXYPEPTIDASE"/>
    <property type="match status" value="1"/>
</dbReference>
<dbReference type="InterPro" id="IPR003709">
    <property type="entry name" value="VanY-like_core_dom"/>
</dbReference>
<dbReference type="SUPFAM" id="SSF53955">
    <property type="entry name" value="Lysozyme-like"/>
    <property type="match status" value="1"/>
</dbReference>
<reference evidence="3 4" key="1">
    <citation type="journal article" date="2015" name="Genome Announc.">
        <title>Draft Genome Sequence of Filamentous Marine Cyanobacterium Lyngbya confervoides Strain BDU141951.</title>
        <authorList>
            <person name="Chandrababunaidu M.M."/>
            <person name="Sen D."/>
            <person name="Tripathy S."/>
        </authorList>
    </citation>
    <scope>NUCLEOTIDE SEQUENCE [LARGE SCALE GENOMIC DNA]</scope>
    <source>
        <strain evidence="3 4">BDU141951</strain>
    </source>
</reference>
<dbReference type="SUPFAM" id="SSF51261">
    <property type="entry name" value="Duplicated hybrid motif"/>
    <property type="match status" value="1"/>
</dbReference>
<name>A0ABD4T9F6_9CYAN</name>
<dbReference type="CDD" id="cd14852">
    <property type="entry name" value="LD-carboxypeptidase"/>
    <property type="match status" value="1"/>
</dbReference>
<accession>A0ABD4T9F6</accession>
<dbReference type="EMBL" id="JTHE03000111">
    <property type="protein sequence ID" value="MCM1985095.1"/>
    <property type="molecule type" value="Genomic_DNA"/>
</dbReference>
<dbReference type="InterPro" id="IPR016047">
    <property type="entry name" value="M23ase_b-sheet_dom"/>
</dbReference>
<dbReference type="Pfam" id="PF01551">
    <property type="entry name" value="Peptidase_M23"/>
    <property type="match status" value="1"/>
</dbReference>
<dbReference type="InterPro" id="IPR011055">
    <property type="entry name" value="Dup_hybrid_motif"/>
</dbReference>
<dbReference type="Proteomes" id="UP000031561">
    <property type="component" value="Unassembled WGS sequence"/>
</dbReference>
<feature type="domain" description="D-alanyl-D-alanine carboxypeptidase-like core" evidence="2">
    <location>
        <begin position="54"/>
        <end position="182"/>
    </location>
</feature>
<keyword evidence="3" id="KW-0378">Hydrolase</keyword>
<dbReference type="Gene3D" id="3.30.1380.10">
    <property type="match status" value="1"/>
</dbReference>
<protein>
    <submittedName>
        <fullName evidence="3">D-alanyl-D-alanine carboxypeptidase family protein</fullName>
    </submittedName>
</protein>
<dbReference type="AlphaFoldDB" id="A0ABD4T9F6"/>
<evidence type="ECO:0000259" key="1">
    <source>
        <dbReference type="Pfam" id="PF01551"/>
    </source>
</evidence>
<dbReference type="PANTHER" id="PTHR34385:SF1">
    <property type="entry name" value="PEPTIDOGLYCAN L-ALANYL-D-GLUTAMATE ENDOPEPTIDASE CWLK"/>
    <property type="match status" value="1"/>
</dbReference>
<keyword evidence="3" id="KW-0645">Protease</keyword>
<evidence type="ECO:0000313" key="3">
    <source>
        <dbReference type="EMBL" id="MCM1985095.1"/>
    </source>
</evidence>
<dbReference type="InterPro" id="IPR058193">
    <property type="entry name" value="VanY/YodJ_core_dom"/>
</dbReference>
<dbReference type="RefSeq" id="WP_166283448.1">
    <property type="nucleotide sequence ID" value="NZ_JTHE03000111.1"/>
</dbReference>
<dbReference type="InterPro" id="IPR052179">
    <property type="entry name" value="DD-CPase-like"/>
</dbReference>
<feature type="domain" description="M23ase beta-sheet core" evidence="1">
    <location>
        <begin position="807"/>
        <end position="897"/>
    </location>
</feature>
<dbReference type="GO" id="GO:0004180">
    <property type="term" value="F:carboxypeptidase activity"/>
    <property type="evidence" value="ECO:0007669"/>
    <property type="project" value="UniProtKB-KW"/>
</dbReference>
<dbReference type="Gene3D" id="2.70.70.10">
    <property type="entry name" value="Glucose Permease (Domain IIA)"/>
    <property type="match status" value="1"/>
</dbReference>
<keyword evidence="4" id="KW-1185">Reference proteome</keyword>
<proteinExistence type="predicted"/>
<dbReference type="Pfam" id="PF02557">
    <property type="entry name" value="VanY"/>
    <property type="match status" value="1"/>
</dbReference>
<sequence length="909" mass="98253">MKAALKFIRVFLLSLVLVIGNPLLSAGLQKHGHYPFQESQSAQTSVGDYYGRTEYLTPDAAAAFRSMQSAAAQSGINLGVISGFRSRADQATLWQRQVSRQGSEQSAAHWSAPPGHSEHHTGYALDIRDLSQPQTDLKQSFESTRAYGWLRQNAGRYGFELSFPPGNAQGVSYEPWHWRYVGSPAAKSVFRQTVAAAAPQAVPDSAPAPTQPNLNDMSFGDFKLEESGAIAALPELSASLKEADATTRYEWVEGDSLANVLNLGDIGYLKPEDMTIEEVSKKTDIDLEQVALSNVQLLGLQTVGSLSEAIPGLPDMPVKAIQPIADLVERAGKSYVKAWLLKNADAPLAKLLKVDPLLKDKKLKDLALEQFGIGAIPGLKETPIGNFKDWQKAKIADIPGLEKLPISQFPLGMVLNPSSVVGIVDVVYGPNESTASYKPITGSEAEGFKVPCLQQNCAYLELRDPLGKDAPLHQARWIKGGQPEVGGQMVKGGSGLLGTAFGGKEPTGRMPFGPTSNMKVVLTDANESEGTAKLSIYLRVEKEPFGKTPFIFGPIPFMTVKEGDSIPVGIEGQSSFSEPNVEIPDSIRREIDQVNAQYGETASSDCTDAVMKQTDGSLTPFAQTYVPLLLKEAEKAKLSENQTAYVLATARHASGLGKYMEQLGDRQPWGNYYARGLVGLTDEANYQKWSDILGMDLLSNPDLVAQPEISVRILVEGMKRGAFTGYKLDDFINGSQVNFYDARSILNGVKEGAEQYANTASQYQRALKSCIGFAGSCDGTSKMAMPTQGSYTSGFGYRIHPVLGTYRFHSGDDIGAPTGTPIVAADCGKVVLAEWEGGYGNSVVIEHRNKLFTRYAHQSVMTVKVGQSVGRGQRIGSVGSTGRSTGPHLHFEVRKGGLYGEAQDPKKYL</sequence>
<comment type="caution">
    <text evidence="3">The sequence shown here is derived from an EMBL/GenBank/DDBJ whole genome shotgun (WGS) entry which is preliminary data.</text>
</comment>
<evidence type="ECO:0000259" key="2">
    <source>
        <dbReference type="Pfam" id="PF02557"/>
    </source>
</evidence>
<keyword evidence="3" id="KW-0121">Carboxypeptidase</keyword>
<dbReference type="Gene3D" id="1.10.530.10">
    <property type="match status" value="1"/>
</dbReference>
<dbReference type="CDD" id="cd12797">
    <property type="entry name" value="M23_peptidase"/>
    <property type="match status" value="1"/>
</dbReference>
<dbReference type="InterPro" id="IPR009045">
    <property type="entry name" value="Zn_M74/Hedgehog-like"/>
</dbReference>
<organism evidence="3 4">
    <name type="scientific">Lyngbya confervoides BDU141951</name>
    <dbReference type="NCBI Taxonomy" id="1574623"/>
    <lineage>
        <taxon>Bacteria</taxon>
        <taxon>Bacillati</taxon>
        <taxon>Cyanobacteriota</taxon>
        <taxon>Cyanophyceae</taxon>
        <taxon>Oscillatoriophycideae</taxon>
        <taxon>Oscillatoriales</taxon>
        <taxon>Microcoleaceae</taxon>
        <taxon>Lyngbya</taxon>
    </lineage>
</organism>